<organism evidence="1 2">
    <name type="scientific">Colletotrichum orbiculare (strain 104-T / ATCC 96160 / CBS 514.97 / LARS 414 / MAFF 240422)</name>
    <name type="common">Cucumber anthracnose fungus</name>
    <name type="synonym">Colletotrichum lagenarium</name>
    <dbReference type="NCBI Taxonomy" id="1213857"/>
    <lineage>
        <taxon>Eukaryota</taxon>
        <taxon>Fungi</taxon>
        <taxon>Dikarya</taxon>
        <taxon>Ascomycota</taxon>
        <taxon>Pezizomycotina</taxon>
        <taxon>Sordariomycetes</taxon>
        <taxon>Hypocreomycetidae</taxon>
        <taxon>Glomerellales</taxon>
        <taxon>Glomerellaceae</taxon>
        <taxon>Colletotrichum</taxon>
        <taxon>Colletotrichum orbiculare species complex</taxon>
    </lineage>
</organism>
<evidence type="ECO:0000313" key="2">
    <source>
        <dbReference type="Proteomes" id="UP000014480"/>
    </source>
</evidence>
<accession>A0A484G9E0</accession>
<comment type="caution">
    <text evidence="1">The sequence shown here is derived from an EMBL/GenBank/DDBJ whole genome shotgun (WGS) entry which is preliminary data.</text>
</comment>
<gene>
    <name evidence="1" type="ORF">Cob_v000910</name>
</gene>
<name>A0A484G9E0_COLOR</name>
<dbReference type="Proteomes" id="UP000014480">
    <property type="component" value="Unassembled WGS sequence"/>
</dbReference>
<evidence type="ECO:0000313" key="1">
    <source>
        <dbReference type="EMBL" id="TDZ26793.1"/>
    </source>
</evidence>
<reference evidence="2" key="1">
    <citation type="journal article" date="2013" name="New Phytol.">
        <title>Comparative genomic and transcriptomic analyses reveal the hemibiotrophic stage shift of Colletotrichum fungi.</title>
        <authorList>
            <person name="Gan P."/>
            <person name="Ikeda K."/>
            <person name="Irieda H."/>
            <person name="Narusaka M."/>
            <person name="O'Connell R.J."/>
            <person name="Narusaka Y."/>
            <person name="Takano Y."/>
            <person name="Kubo Y."/>
            <person name="Shirasu K."/>
        </authorList>
    </citation>
    <scope>NUCLEOTIDE SEQUENCE [LARGE SCALE GENOMIC DNA]</scope>
    <source>
        <strain evidence="2">104-T / ATCC 96160 / CBS 514.97 / LARS 414 / MAFF 240422</strain>
    </source>
</reference>
<keyword evidence="2" id="KW-1185">Reference proteome</keyword>
<dbReference type="EMBL" id="AMCV02000001">
    <property type="protein sequence ID" value="TDZ26793.1"/>
    <property type="molecule type" value="Genomic_DNA"/>
</dbReference>
<protein>
    <submittedName>
        <fullName evidence="1">Uncharacterized protein</fullName>
    </submittedName>
</protein>
<dbReference type="AlphaFoldDB" id="A0A484G9E0"/>
<sequence length="167" mass="18460">MTALEATASHPNRHFFVWLTPPRPVHRPHLKQQAFREEPIAVWIRLPQIDAVGWLLDATAFVSELFHAVALTDVTGFACGTSAAPVSTVISVVVIALRGIFSAAVAVVKREEQDTRLINSRMNLGFLAEWEMKMAASSEIHPPVEPKKLQEGLSLFLSLGQRRLQAS</sequence>
<proteinExistence type="predicted"/>
<reference evidence="2" key="2">
    <citation type="journal article" date="2019" name="Mol. Plant Microbe Interact.">
        <title>Genome sequence resources for four phytopathogenic fungi from the Colletotrichum orbiculare species complex.</title>
        <authorList>
            <person name="Gan P."/>
            <person name="Tsushima A."/>
            <person name="Narusaka M."/>
            <person name="Narusaka Y."/>
            <person name="Takano Y."/>
            <person name="Kubo Y."/>
            <person name="Shirasu K."/>
        </authorList>
    </citation>
    <scope>GENOME REANNOTATION</scope>
    <source>
        <strain evidence="2">104-T / ATCC 96160 / CBS 514.97 / LARS 414 / MAFF 240422</strain>
    </source>
</reference>